<name>A0ACC0K4P2_CHOFU</name>
<accession>A0ACC0K4P2</accession>
<dbReference type="EMBL" id="CM046130">
    <property type="protein sequence ID" value="KAI8431361.1"/>
    <property type="molecule type" value="Genomic_DNA"/>
</dbReference>
<reference evidence="1 2" key="1">
    <citation type="journal article" date="2022" name="Genome Biol. Evol.">
        <title>The Spruce Budworm Genome: Reconstructing the Evolutionary History of Antifreeze Proteins.</title>
        <authorList>
            <person name="Beliveau C."/>
            <person name="Gagne P."/>
            <person name="Picq S."/>
            <person name="Vernygora O."/>
            <person name="Keeling C.I."/>
            <person name="Pinkney K."/>
            <person name="Doucet D."/>
            <person name="Wen F."/>
            <person name="Johnston J.S."/>
            <person name="Maaroufi H."/>
            <person name="Boyle B."/>
            <person name="Laroche J."/>
            <person name="Dewar K."/>
            <person name="Juretic N."/>
            <person name="Blackburn G."/>
            <person name="Nisole A."/>
            <person name="Brunet B."/>
            <person name="Brandao M."/>
            <person name="Lumley L."/>
            <person name="Duan J."/>
            <person name="Quan G."/>
            <person name="Lucarotti C.J."/>
            <person name="Roe A.D."/>
            <person name="Sperling F.A.H."/>
            <person name="Levesque R.C."/>
            <person name="Cusson M."/>
        </authorList>
    </citation>
    <scope>NUCLEOTIDE SEQUENCE [LARGE SCALE GENOMIC DNA]</scope>
    <source>
        <strain evidence="1">Glfc:IPQL:Cfum</strain>
    </source>
</reference>
<proteinExistence type="predicted"/>
<sequence length="710" mass="82022">MSVMEQEVESNYRVVCCTCLSSDRNLVSINGLAPVYQIFRLLMYDFAGDRFASSLSEMDQIVCWECLALMKRFIKFKRQVHSAQEHIRVLALSGEQETMDHTYMSQSLSTLEATTKQEYDSIFFDYTTREEWPQPPFLTISSVQSVKHEQYDVAQAVRENINLEMDGHILEVPEIVLEHPVTGVMSHIVVGPDDLRVDYSPTKELPQLSIEVPPQQPTKIEALIIAKAKPMKHKEEVSPQKQGFFTEFMTETEMQASRVPPQQPPKIEALIITKGKPMKPKEEVPPQKQGFFTEFMTETEMQASREEAKEKVQYASSVYKCELCIIGFYTQQQVEEHFVAAHRERPGYSPCKVCYVFIEDSKLQSHVEQHYTRHICKLCGHSERLNTAITAHVNAHMDKPLPSALIKIGDIHKQRKSRKKKEPPSTPPKPGDLRKLLSKTTIEGYQCLECDMFFKNSRARKNHVARYHREGLQCDHCKKRFVNRTTLATHLRLHEGPLPREECPICHKMVRVIQLKYHIQRHQNKSRYECTDCNKIFSHLATYQAHLKYSRAHASDQVFKFPCPMCNKGYPTKEAMQDHFNYQHLGKTSHKCPVCDKPIASRANVEKHMMRVHGEKKEKPRNHVCPICRKAFTHEVIHSGARPLSCDICQQSFKQKASLYTHRKRVHKVFPHKKQSATATTAKNRGSYYNQRETHEAQRGGSAAEARVLY</sequence>
<protein>
    <submittedName>
        <fullName evidence="1">Uncharacterized protein</fullName>
    </submittedName>
</protein>
<evidence type="ECO:0000313" key="2">
    <source>
        <dbReference type="Proteomes" id="UP001064048"/>
    </source>
</evidence>
<comment type="caution">
    <text evidence="1">The sequence shown here is derived from an EMBL/GenBank/DDBJ whole genome shotgun (WGS) entry which is preliminary data.</text>
</comment>
<organism evidence="1 2">
    <name type="scientific">Choristoneura fumiferana</name>
    <name type="common">Spruce budworm moth</name>
    <name type="synonym">Archips fumiferana</name>
    <dbReference type="NCBI Taxonomy" id="7141"/>
    <lineage>
        <taxon>Eukaryota</taxon>
        <taxon>Metazoa</taxon>
        <taxon>Ecdysozoa</taxon>
        <taxon>Arthropoda</taxon>
        <taxon>Hexapoda</taxon>
        <taxon>Insecta</taxon>
        <taxon>Pterygota</taxon>
        <taxon>Neoptera</taxon>
        <taxon>Endopterygota</taxon>
        <taxon>Lepidoptera</taxon>
        <taxon>Glossata</taxon>
        <taxon>Ditrysia</taxon>
        <taxon>Tortricoidea</taxon>
        <taxon>Tortricidae</taxon>
        <taxon>Tortricinae</taxon>
        <taxon>Choristoneura</taxon>
    </lineage>
</organism>
<keyword evidence="2" id="KW-1185">Reference proteome</keyword>
<gene>
    <name evidence="1" type="ORF">MSG28_015897</name>
</gene>
<dbReference type="Proteomes" id="UP001064048">
    <property type="component" value="Chromosome 30"/>
</dbReference>
<evidence type="ECO:0000313" key="1">
    <source>
        <dbReference type="EMBL" id="KAI8431361.1"/>
    </source>
</evidence>